<keyword evidence="6 9" id="KW-0812">Transmembrane</keyword>
<evidence type="ECO:0000256" key="3">
    <source>
        <dbReference type="ARBA" id="ARBA00022448"/>
    </source>
</evidence>
<feature type="transmembrane region" description="Helical" evidence="9">
    <location>
        <begin position="212"/>
        <end position="234"/>
    </location>
</feature>
<comment type="caution">
    <text evidence="11">The sequence shown here is derived from an EMBL/GenBank/DDBJ whole genome shotgun (WGS) entry which is preliminary data.</text>
</comment>
<evidence type="ECO:0000256" key="6">
    <source>
        <dbReference type="ARBA" id="ARBA00022692"/>
    </source>
</evidence>
<dbReference type="EMBL" id="DRTH01000105">
    <property type="protein sequence ID" value="HHF08491.1"/>
    <property type="molecule type" value="Genomic_DNA"/>
</dbReference>
<evidence type="ECO:0000256" key="7">
    <source>
        <dbReference type="ARBA" id="ARBA00022989"/>
    </source>
</evidence>
<feature type="domain" description="ABC transmembrane type-1" evidence="10">
    <location>
        <begin position="175"/>
        <end position="371"/>
    </location>
</feature>
<keyword evidence="7 9" id="KW-1133">Transmembrane helix</keyword>
<dbReference type="GO" id="GO:0015423">
    <property type="term" value="F:ABC-type maltose transporter activity"/>
    <property type="evidence" value="ECO:0007669"/>
    <property type="project" value="TreeGrafter"/>
</dbReference>
<feature type="transmembrane region" description="Helical" evidence="9">
    <location>
        <begin position="174"/>
        <end position="200"/>
    </location>
</feature>
<dbReference type="InterPro" id="IPR000515">
    <property type="entry name" value="MetI-like"/>
</dbReference>
<name>A0A7C5HXH0_9BACT</name>
<organism evidence="11">
    <name type="scientific">Kosmotoga arenicorallina</name>
    <dbReference type="NCBI Taxonomy" id="688066"/>
    <lineage>
        <taxon>Bacteria</taxon>
        <taxon>Thermotogati</taxon>
        <taxon>Thermotogota</taxon>
        <taxon>Thermotogae</taxon>
        <taxon>Kosmotogales</taxon>
        <taxon>Kosmotogaceae</taxon>
        <taxon>Kosmotoga</taxon>
    </lineage>
</organism>
<evidence type="ECO:0000256" key="9">
    <source>
        <dbReference type="RuleBase" id="RU363032"/>
    </source>
</evidence>
<dbReference type="CDD" id="cd06261">
    <property type="entry name" value="TM_PBP2"/>
    <property type="match status" value="1"/>
</dbReference>
<comment type="subcellular location">
    <subcellularLocation>
        <location evidence="1 9">Cell membrane</location>
        <topology evidence="1 9">Multi-pass membrane protein</topology>
    </subcellularLocation>
</comment>
<dbReference type="InterPro" id="IPR035906">
    <property type="entry name" value="MetI-like_sf"/>
</dbReference>
<accession>A0A7C5HXH0</accession>
<keyword evidence="8 9" id="KW-0472">Membrane</keyword>
<feature type="transmembrane region" description="Helical" evidence="9">
    <location>
        <begin position="350"/>
        <end position="371"/>
    </location>
</feature>
<evidence type="ECO:0000256" key="2">
    <source>
        <dbReference type="ARBA" id="ARBA00009047"/>
    </source>
</evidence>
<keyword evidence="3 9" id="KW-0813">Transport</keyword>
<dbReference type="GO" id="GO:0005886">
    <property type="term" value="C:plasma membrane"/>
    <property type="evidence" value="ECO:0007669"/>
    <property type="project" value="UniProtKB-SubCell"/>
</dbReference>
<feature type="transmembrane region" description="Helical" evidence="9">
    <location>
        <begin position="304"/>
        <end position="327"/>
    </location>
</feature>
<dbReference type="AlphaFoldDB" id="A0A7C5HXH0"/>
<dbReference type="PANTHER" id="PTHR32243">
    <property type="entry name" value="MALTOSE TRANSPORT SYSTEM PERMEASE-RELATED"/>
    <property type="match status" value="1"/>
</dbReference>
<dbReference type="GO" id="GO:0042956">
    <property type="term" value="P:maltodextrin transmembrane transport"/>
    <property type="evidence" value="ECO:0007669"/>
    <property type="project" value="TreeGrafter"/>
</dbReference>
<dbReference type="Pfam" id="PF00528">
    <property type="entry name" value="BPD_transp_1"/>
    <property type="match status" value="1"/>
</dbReference>
<proteinExistence type="inferred from homology"/>
<dbReference type="PROSITE" id="PS50928">
    <property type="entry name" value="ABC_TM1"/>
    <property type="match status" value="1"/>
</dbReference>
<dbReference type="PANTHER" id="PTHR32243:SF50">
    <property type="entry name" value="MALTOSE_MALTODEXTRIN TRANSPORT SYSTEM PERMEASE PROTEIN MALG"/>
    <property type="match status" value="1"/>
</dbReference>
<comment type="similarity">
    <text evidence="2">Belongs to the binding-protein-dependent transport system permease family. MalFG subfamily.</text>
</comment>
<keyword evidence="4" id="KW-1003">Cell membrane</keyword>
<evidence type="ECO:0000256" key="5">
    <source>
        <dbReference type="ARBA" id="ARBA00022597"/>
    </source>
</evidence>
<dbReference type="InterPro" id="IPR050901">
    <property type="entry name" value="BP-dep_ABC_trans_perm"/>
</dbReference>
<feature type="transmembrane region" description="Helical" evidence="9">
    <location>
        <begin position="240"/>
        <end position="266"/>
    </location>
</feature>
<protein>
    <submittedName>
        <fullName evidence="11">Sugar ABC transporter permease</fullName>
    </submittedName>
</protein>
<gene>
    <name evidence="11" type="ORF">ENL26_01800</name>
</gene>
<evidence type="ECO:0000313" key="11">
    <source>
        <dbReference type="EMBL" id="HHF08491.1"/>
    </source>
</evidence>
<dbReference type="SUPFAM" id="SSF161098">
    <property type="entry name" value="MetI-like"/>
    <property type="match status" value="1"/>
</dbReference>
<evidence type="ECO:0000256" key="1">
    <source>
        <dbReference type="ARBA" id="ARBA00004651"/>
    </source>
</evidence>
<evidence type="ECO:0000259" key="10">
    <source>
        <dbReference type="PROSITE" id="PS50928"/>
    </source>
</evidence>
<dbReference type="Gene3D" id="1.10.3720.10">
    <property type="entry name" value="MetI-like"/>
    <property type="match status" value="1"/>
</dbReference>
<reference evidence="11" key="1">
    <citation type="journal article" date="2020" name="mSystems">
        <title>Genome- and Community-Level Interaction Insights into Carbon Utilization and Element Cycling Functions of Hydrothermarchaeota in Hydrothermal Sediment.</title>
        <authorList>
            <person name="Zhou Z."/>
            <person name="Liu Y."/>
            <person name="Xu W."/>
            <person name="Pan J."/>
            <person name="Luo Z.H."/>
            <person name="Li M."/>
        </authorList>
    </citation>
    <scope>NUCLEOTIDE SEQUENCE [LARGE SCALE GENOMIC DNA]</scope>
    <source>
        <strain evidence="11">HyVt-80</strain>
    </source>
</reference>
<evidence type="ECO:0000256" key="8">
    <source>
        <dbReference type="ARBA" id="ARBA00023136"/>
    </source>
</evidence>
<keyword evidence="5" id="KW-0762">Sugar transport</keyword>
<dbReference type="Proteomes" id="UP000886129">
    <property type="component" value="Unassembled WGS sequence"/>
</dbReference>
<feature type="non-terminal residue" evidence="11">
    <location>
        <position position="1"/>
    </location>
</feature>
<sequence length="386" mass="44243">EIIKLEYAHTIVAENITDITAAETYAEKAGEIVSECFGYKYNKRYRDFTWYKDFKEAQDNITEGTSVLSEAISELSAHEALLKEKIYDYIHLRFLGTPVTLDEFTLMIANYNKYFQVFNAKYQRASRKISDLLDYPSSYSSQYNPQLKKIDRLLFRSNQIWMPKESTYFYFTKWIMNSIIVALMVALISVTVAALAAYPFSRMRFFGRSQGLLFLLLIQMFPSIMFMIAIYALLQFMGNYIPFLGLNSLSGLIFVYSGGIAFNIWLIKGYFDTIPDTLEESAMIDGATRFQTFWRIVLPLARPILAVIAILTFMGIFNEFVMARIFLQDINKWTYAVGLQQFSGRFETSWGPFTAAALIGAIPMITFFLILQDYIVGGLTKGAVKG</sequence>
<evidence type="ECO:0000256" key="4">
    <source>
        <dbReference type="ARBA" id="ARBA00022475"/>
    </source>
</evidence>